<evidence type="ECO:0000313" key="3">
    <source>
        <dbReference type="Proteomes" id="UP000023152"/>
    </source>
</evidence>
<feature type="compositionally biased region" description="Basic residues" evidence="1">
    <location>
        <begin position="27"/>
        <end position="36"/>
    </location>
</feature>
<dbReference type="AlphaFoldDB" id="X6MQ26"/>
<feature type="compositionally biased region" description="Basic and acidic residues" evidence="1">
    <location>
        <begin position="1"/>
        <end position="25"/>
    </location>
</feature>
<keyword evidence="3" id="KW-1185">Reference proteome</keyword>
<comment type="caution">
    <text evidence="2">The sequence shown here is derived from an EMBL/GenBank/DDBJ whole genome shotgun (WGS) entry which is preliminary data.</text>
</comment>
<name>X6MQ26_RETFI</name>
<gene>
    <name evidence="2" type="ORF">RFI_21249</name>
</gene>
<sequence>MEKKKRWQLEKNKKDGNVKKKDNNGKIKNKNRKKEKEKRGEIEKEKWENIPQNFDRSGELGWKKLHLFDWPRLCWQINKVVIGNIRINDIYPFDNAKMFFITKATRSDGLVFLAKIKENEYVMILRKVNRYVRVAKFDRGIIQNEAKITGKKYRRIYIAHLNGTAGRVWHIKVVAPELLERFVCHQRMRRQVSAGEYHSTKNSRGSSNGIRIKEGVELRFTAVKYNKSYEITNKKKGYKYQLFLYDILIIWDLKSFMLYAMNTANKSDNLHVCSYIPTIQDLFLLK</sequence>
<proteinExistence type="predicted"/>
<evidence type="ECO:0000256" key="1">
    <source>
        <dbReference type="SAM" id="MobiDB-lite"/>
    </source>
</evidence>
<evidence type="ECO:0000313" key="2">
    <source>
        <dbReference type="EMBL" id="ETO16108.1"/>
    </source>
</evidence>
<dbReference type="Proteomes" id="UP000023152">
    <property type="component" value="Unassembled WGS sequence"/>
</dbReference>
<protein>
    <submittedName>
        <fullName evidence="2">Uncharacterized protein</fullName>
    </submittedName>
</protein>
<organism evidence="2 3">
    <name type="scientific">Reticulomyxa filosa</name>
    <dbReference type="NCBI Taxonomy" id="46433"/>
    <lineage>
        <taxon>Eukaryota</taxon>
        <taxon>Sar</taxon>
        <taxon>Rhizaria</taxon>
        <taxon>Retaria</taxon>
        <taxon>Foraminifera</taxon>
        <taxon>Monothalamids</taxon>
        <taxon>Reticulomyxidae</taxon>
        <taxon>Reticulomyxa</taxon>
    </lineage>
</organism>
<accession>X6MQ26</accession>
<dbReference type="EMBL" id="ASPP01018564">
    <property type="protein sequence ID" value="ETO16108.1"/>
    <property type="molecule type" value="Genomic_DNA"/>
</dbReference>
<feature type="region of interest" description="Disordered" evidence="1">
    <location>
        <begin position="1"/>
        <end position="42"/>
    </location>
</feature>
<reference evidence="2 3" key="1">
    <citation type="journal article" date="2013" name="Curr. Biol.">
        <title>The Genome of the Foraminiferan Reticulomyxa filosa.</title>
        <authorList>
            <person name="Glockner G."/>
            <person name="Hulsmann N."/>
            <person name="Schleicher M."/>
            <person name="Noegel A.A."/>
            <person name="Eichinger L."/>
            <person name="Gallinger C."/>
            <person name="Pawlowski J."/>
            <person name="Sierra R."/>
            <person name="Euteneuer U."/>
            <person name="Pillet L."/>
            <person name="Moustafa A."/>
            <person name="Platzer M."/>
            <person name="Groth M."/>
            <person name="Szafranski K."/>
            <person name="Schliwa M."/>
        </authorList>
    </citation>
    <scope>NUCLEOTIDE SEQUENCE [LARGE SCALE GENOMIC DNA]</scope>
</reference>